<dbReference type="Proteomes" id="UP000252004">
    <property type="component" value="Chromosome"/>
</dbReference>
<feature type="signal peptide" evidence="1">
    <location>
        <begin position="1"/>
        <end position="22"/>
    </location>
</feature>
<gene>
    <name evidence="2" type="ORF">C0216_15755</name>
</gene>
<dbReference type="EMBL" id="CP030862">
    <property type="protein sequence ID" value="AXE24714.1"/>
    <property type="molecule type" value="Genomic_DNA"/>
</dbReference>
<name>A0A344U1E3_9ACTN</name>
<feature type="chain" id="PRO_5038785856" description="Lipoprotein" evidence="1">
    <location>
        <begin position="23"/>
        <end position="260"/>
    </location>
</feature>
<reference evidence="2 3" key="1">
    <citation type="submission" date="2018-01" db="EMBL/GenBank/DDBJ databases">
        <title>Draft genome Sequence of streptomyces globosus LZH-48.</title>
        <authorList>
            <person name="Ran K."/>
            <person name="Li Z."/>
            <person name="Wei S."/>
            <person name="Dong R."/>
        </authorList>
    </citation>
    <scope>NUCLEOTIDE SEQUENCE [LARGE SCALE GENOMIC DNA]</scope>
    <source>
        <strain evidence="2 3">LZH-48</strain>
    </source>
</reference>
<proteinExistence type="predicted"/>
<evidence type="ECO:0000313" key="3">
    <source>
        <dbReference type="Proteomes" id="UP000252004"/>
    </source>
</evidence>
<accession>A0A344U1E3</accession>
<evidence type="ECO:0000256" key="1">
    <source>
        <dbReference type="SAM" id="SignalP"/>
    </source>
</evidence>
<sequence length="260" mass="26720">MTNRKILATAAMCAAAAIGVTGCSGGKAVPSAEQATASATASPAPEPFAGMTPDQIADKALDTTKAANGLKAKGSSIEKGEKTPTDFDVAIAANGDCDGTATMKGANANVRQVGTTAYMKGDAKLWETVLGEEGVPKAQRAAAVEILKGRWVKVPAEESAEDDFCDADDLTKPAEKQKTGLAKGANAEVGGKKTVVLTKTTPAGETITFHVAAEGEPFLLKYSVEGGKDPRWVEFRDFSAPITVTAPSAEETTDLDKLGG</sequence>
<organism evidence="2 3">
    <name type="scientific">Streptomyces globosus</name>
    <dbReference type="NCBI Taxonomy" id="68209"/>
    <lineage>
        <taxon>Bacteria</taxon>
        <taxon>Bacillati</taxon>
        <taxon>Actinomycetota</taxon>
        <taxon>Actinomycetes</taxon>
        <taxon>Kitasatosporales</taxon>
        <taxon>Streptomycetaceae</taxon>
        <taxon>Streptomyces</taxon>
    </lineage>
</organism>
<dbReference type="AlphaFoldDB" id="A0A344U1E3"/>
<keyword evidence="3" id="KW-1185">Reference proteome</keyword>
<dbReference type="KEGG" id="sgz:C0216_15755"/>
<protein>
    <recommendedName>
        <fullName evidence="4">Lipoprotein</fullName>
    </recommendedName>
</protein>
<dbReference type="RefSeq" id="WP_114055903.1">
    <property type="nucleotide sequence ID" value="NZ_CP030862.1"/>
</dbReference>
<evidence type="ECO:0000313" key="2">
    <source>
        <dbReference type="EMBL" id="AXE24714.1"/>
    </source>
</evidence>
<keyword evidence="1" id="KW-0732">Signal</keyword>
<dbReference type="PROSITE" id="PS51257">
    <property type="entry name" value="PROKAR_LIPOPROTEIN"/>
    <property type="match status" value="1"/>
</dbReference>
<evidence type="ECO:0008006" key="4">
    <source>
        <dbReference type="Google" id="ProtNLM"/>
    </source>
</evidence>
<dbReference type="OrthoDB" id="3745543at2"/>